<dbReference type="InterPro" id="IPR027417">
    <property type="entry name" value="P-loop_NTPase"/>
</dbReference>
<dbReference type="SMART" id="SM00382">
    <property type="entry name" value="AAA"/>
    <property type="match status" value="1"/>
</dbReference>
<dbReference type="Gene3D" id="3.40.50.300">
    <property type="entry name" value="P-loop containing nucleotide triphosphate hydrolases"/>
    <property type="match status" value="1"/>
</dbReference>
<evidence type="ECO:0000259" key="11">
    <source>
        <dbReference type="PROSITE" id="PS50893"/>
    </source>
</evidence>
<evidence type="ECO:0000256" key="7">
    <source>
        <dbReference type="ARBA" id="ARBA00063658"/>
    </source>
</evidence>
<dbReference type="AlphaFoldDB" id="A0A931E187"/>
<dbReference type="Pfam" id="PF00005">
    <property type="entry name" value="ABC_tran"/>
    <property type="match status" value="1"/>
</dbReference>
<evidence type="ECO:0000256" key="10">
    <source>
        <dbReference type="ARBA" id="ARBA00082626"/>
    </source>
</evidence>
<dbReference type="PROSITE" id="PS00211">
    <property type="entry name" value="ABC_TRANSPORTER_1"/>
    <property type="match status" value="1"/>
</dbReference>
<organism evidence="12 13">
    <name type="scientific">Corynebacterium aquatimens</name>
    <dbReference type="NCBI Taxonomy" id="1190508"/>
    <lineage>
        <taxon>Bacteria</taxon>
        <taxon>Bacillati</taxon>
        <taxon>Actinomycetota</taxon>
        <taxon>Actinomycetes</taxon>
        <taxon>Mycobacteriales</taxon>
        <taxon>Corynebacteriaceae</taxon>
        <taxon>Corynebacterium</taxon>
    </lineage>
</organism>
<dbReference type="GO" id="GO:0005524">
    <property type="term" value="F:ATP binding"/>
    <property type="evidence" value="ECO:0007669"/>
    <property type="project" value="UniProtKB-KW"/>
</dbReference>
<reference evidence="12" key="1">
    <citation type="submission" date="2020-11" db="EMBL/GenBank/DDBJ databases">
        <title>Sequencing the genomes of 1000 actinobacteria strains.</title>
        <authorList>
            <person name="Klenk H.-P."/>
        </authorList>
    </citation>
    <scope>NUCLEOTIDE SEQUENCE</scope>
    <source>
        <strain evidence="12">DSM 45632</strain>
    </source>
</reference>
<name>A0A931E187_9CORY</name>
<dbReference type="InterPro" id="IPR003593">
    <property type="entry name" value="AAA+_ATPase"/>
</dbReference>
<evidence type="ECO:0000256" key="6">
    <source>
        <dbReference type="ARBA" id="ARBA00056091"/>
    </source>
</evidence>
<keyword evidence="4 12" id="KW-0067">ATP-binding</keyword>
<dbReference type="GO" id="GO:0140359">
    <property type="term" value="F:ABC-type transporter activity"/>
    <property type="evidence" value="ECO:0007669"/>
    <property type="project" value="UniProtKB-ARBA"/>
</dbReference>
<comment type="subcellular location">
    <subcellularLocation>
        <location evidence="1">Cell inner membrane</location>
        <topology evidence="1">Peripheral membrane protein</topology>
        <orientation evidence="1">Cytoplasmic side</orientation>
    </subcellularLocation>
</comment>
<accession>A0A931E187</accession>
<evidence type="ECO:0000256" key="8">
    <source>
        <dbReference type="ARBA" id="ARBA00072105"/>
    </source>
</evidence>
<evidence type="ECO:0000256" key="2">
    <source>
        <dbReference type="ARBA" id="ARBA00022448"/>
    </source>
</evidence>
<dbReference type="PANTHER" id="PTHR42781">
    <property type="entry name" value="SPERMIDINE/PUTRESCINE IMPORT ATP-BINDING PROTEIN POTA"/>
    <property type="match status" value="1"/>
</dbReference>
<dbReference type="SUPFAM" id="SSF52540">
    <property type="entry name" value="P-loop containing nucleoside triphosphate hydrolases"/>
    <property type="match status" value="1"/>
</dbReference>
<dbReference type="FunFam" id="3.40.50.300:FF:000042">
    <property type="entry name" value="Maltose/maltodextrin ABC transporter, ATP-binding protein"/>
    <property type="match status" value="1"/>
</dbReference>
<dbReference type="GO" id="GO:0043190">
    <property type="term" value="C:ATP-binding cassette (ABC) transporter complex"/>
    <property type="evidence" value="ECO:0007669"/>
    <property type="project" value="UniProtKB-ARBA"/>
</dbReference>
<evidence type="ECO:0000256" key="1">
    <source>
        <dbReference type="ARBA" id="ARBA00004515"/>
    </source>
</evidence>
<dbReference type="InterPro" id="IPR050093">
    <property type="entry name" value="ABC_SmlMolc_Importer"/>
</dbReference>
<dbReference type="InterPro" id="IPR003439">
    <property type="entry name" value="ABC_transporter-like_ATP-bd"/>
</dbReference>
<dbReference type="GO" id="GO:0016887">
    <property type="term" value="F:ATP hydrolysis activity"/>
    <property type="evidence" value="ECO:0007669"/>
    <property type="project" value="InterPro"/>
</dbReference>
<sequence>MDNIRFDSVTVTFPGGTQGLKEVSLDVAEGEFVALVGPSGSGKTTLLRALAGFIEPSSGTITVGGRDMRGIPPEDRNMGMVFQQHAVWPHMSVFKNVAYPLERAGVDKHEREQRVIQALTLVGLEGLAERKPDNLSGGQRQRVSLARAIVGEPRVLLLDEALSALDEPLRDVLRRELVTLTRTRGLTTLHVTHDRQEALAMADRIAVLADGRLQQVASPDALYSSPASAWVAQFFSDATVLRARRDGHEFVSDTPAMKFRRSDVVSAAELGEDVEIAVLPSAVRIVDPHQPGAARGTVVSALFELEGYSVTVDVNGTIFRAKVRGRRPAIGENVGVRTERVLGYPATD</sequence>
<dbReference type="Proteomes" id="UP000658613">
    <property type="component" value="Unassembled WGS sequence"/>
</dbReference>
<protein>
    <recommendedName>
        <fullName evidence="8">Trehalose import ATP-binding protein SugC</fullName>
    </recommendedName>
    <alternativeName>
        <fullName evidence="10">Nucleotide-binding domain of SugABC transporter</fullName>
    </alternativeName>
    <alternativeName>
        <fullName evidence="9">SugABC transporter ATPase SugC</fullName>
    </alternativeName>
</protein>
<dbReference type="EMBL" id="JADOUE010000001">
    <property type="protein sequence ID" value="MBG6121780.1"/>
    <property type="molecule type" value="Genomic_DNA"/>
</dbReference>
<comment type="caution">
    <text evidence="12">The sequence shown here is derived from an EMBL/GenBank/DDBJ whole genome shotgun (WGS) entry which is preliminary data.</text>
</comment>
<evidence type="ECO:0000256" key="3">
    <source>
        <dbReference type="ARBA" id="ARBA00022741"/>
    </source>
</evidence>
<keyword evidence="13" id="KW-1185">Reference proteome</keyword>
<feature type="domain" description="ABC transporter" evidence="11">
    <location>
        <begin position="4"/>
        <end position="235"/>
    </location>
</feature>
<comment type="subunit">
    <text evidence="7">Monomer. Homodimerizes in the presence of ATP. The complex is composed of two ATP-binding proteins (SugC), two transmembrane proteins (SugA and SugB) and a solute-binding protein (LpqY).</text>
</comment>
<dbReference type="RefSeq" id="WP_196824281.1">
    <property type="nucleotide sequence ID" value="NZ_CP046980.1"/>
</dbReference>
<comment type="function">
    <text evidence="6">Part of the ABC transporter complex LpqY-SugA-SugB-SugC, which is highly specific for uptake of trehalose. Involved in the recycling of extracellular trehalose released from trehalose-containing molecules synthesized by M.tuberculosis. Trehalose uptake is essential for virulence. Responsible for energy coupling to the transport system.</text>
</comment>
<dbReference type="PANTHER" id="PTHR42781:SF4">
    <property type="entry name" value="SPERMIDINE_PUTRESCINE IMPORT ATP-BINDING PROTEIN POTA"/>
    <property type="match status" value="1"/>
</dbReference>
<proteinExistence type="predicted"/>
<keyword evidence="2" id="KW-0813">Transport</keyword>
<comment type="catalytic activity">
    <reaction evidence="5">
        <text>alpha,alpha-trehalose(out) + ATP + H2O = alpha,alpha-trehalose(in) + ADP + phosphate + H(+)</text>
        <dbReference type="Rhea" id="RHEA:75203"/>
        <dbReference type="ChEBI" id="CHEBI:15377"/>
        <dbReference type="ChEBI" id="CHEBI:15378"/>
        <dbReference type="ChEBI" id="CHEBI:16551"/>
        <dbReference type="ChEBI" id="CHEBI:30616"/>
        <dbReference type="ChEBI" id="CHEBI:43474"/>
        <dbReference type="ChEBI" id="CHEBI:456216"/>
    </reaction>
</comment>
<evidence type="ECO:0000313" key="13">
    <source>
        <dbReference type="Proteomes" id="UP000658613"/>
    </source>
</evidence>
<gene>
    <name evidence="12" type="ORF">IW254_000749</name>
</gene>
<dbReference type="PROSITE" id="PS50893">
    <property type="entry name" value="ABC_TRANSPORTER_2"/>
    <property type="match status" value="1"/>
</dbReference>
<evidence type="ECO:0000256" key="4">
    <source>
        <dbReference type="ARBA" id="ARBA00022840"/>
    </source>
</evidence>
<keyword evidence="3" id="KW-0547">Nucleotide-binding</keyword>
<evidence type="ECO:0000256" key="9">
    <source>
        <dbReference type="ARBA" id="ARBA00080647"/>
    </source>
</evidence>
<evidence type="ECO:0000313" key="12">
    <source>
        <dbReference type="EMBL" id="MBG6121780.1"/>
    </source>
</evidence>
<dbReference type="InterPro" id="IPR017871">
    <property type="entry name" value="ABC_transporter-like_CS"/>
</dbReference>
<evidence type="ECO:0000256" key="5">
    <source>
        <dbReference type="ARBA" id="ARBA00050305"/>
    </source>
</evidence>